<dbReference type="PROSITE" id="PS51257">
    <property type="entry name" value="PROKAR_LIPOPROTEIN"/>
    <property type="match status" value="1"/>
</dbReference>
<comment type="caution">
    <text evidence="3">The sequence shown here is derived from an EMBL/GenBank/DDBJ whole genome shotgun (WGS) entry which is preliminary data.</text>
</comment>
<gene>
    <name evidence="3" type="ORF">STCU_10282</name>
</gene>
<keyword evidence="1" id="KW-0472">Membrane</keyword>
<keyword evidence="1" id="KW-1133">Transmembrane helix</keyword>
<evidence type="ECO:0000313" key="3">
    <source>
        <dbReference type="EMBL" id="EPY17969.1"/>
    </source>
</evidence>
<feature type="transmembrane region" description="Helical" evidence="1">
    <location>
        <begin position="16"/>
        <end position="38"/>
    </location>
</feature>
<reference evidence="3 4" key="1">
    <citation type="journal article" date="2013" name="PLoS ONE">
        <title>Predicting the Proteins of Angomonas deanei, Strigomonas culicis and Their Respective Endosymbionts Reveals New Aspects of the Trypanosomatidae Family.</title>
        <authorList>
            <person name="Motta M.C."/>
            <person name="Martins A.C."/>
            <person name="de Souza S.S."/>
            <person name="Catta-Preta C.M."/>
            <person name="Silva R."/>
            <person name="Klein C.C."/>
            <person name="de Almeida L.G."/>
            <person name="de Lima Cunha O."/>
            <person name="Ciapina L.P."/>
            <person name="Brocchi M."/>
            <person name="Colabardini A.C."/>
            <person name="de Araujo Lima B."/>
            <person name="Machado C.R."/>
            <person name="de Almeida Soares C.M."/>
            <person name="Probst C.M."/>
            <person name="de Menezes C.B."/>
            <person name="Thompson C.E."/>
            <person name="Bartholomeu D.C."/>
            <person name="Gradia D.F."/>
            <person name="Pavoni D.P."/>
            <person name="Grisard E.C."/>
            <person name="Fantinatti-Garboggini F."/>
            <person name="Marchini F.K."/>
            <person name="Rodrigues-Luiz G.F."/>
            <person name="Wagner G."/>
            <person name="Goldman G.H."/>
            <person name="Fietto J.L."/>
            <person name="Elias M.C."/>
            <person name="Goldman M.H."/>
            <person name="Sagot M.F."/>
            <person name="Pereira M."/>
            <person name="Stoco P.H."/>
            <person name="de Mendonca-Neto R.P."/>
            <person name="Teixeira S.M."/>
            <person name="Maciel T.E."/>
            <person name="de Oliveira Mendes T.A."/>
            <person name="Urmenyi T.P."/>
            <person name="de Souza W."/>
            <person name="Schenkman S."/>
            <person name="de Vasconcelos A.T."/>
        </authorList>
    </citation>
    <scope>NUCLEOTIDE SEQUENCE [LARGE SCALE GENOMIC DNA]</scope>
</reference>
<keyword evidence="1" id="KW-0812">Transmembrane</keyword>
<feature type="transmembrane region" description="Helical" evidence="1">
    <location>
        <begin position="73"/>
        <end position="92"/>
    </location>
</feature>
<proteinExistence type="predicted"/>
<keyword evidence="2" id="KW-0732">Signal</keyword>
<organism evidence="3 4">
    <name type="scientific">Strigomonas culicis</name>
    <dbReference type="NCBI Taxonomy" id="28005"/>
    <lineage>
        <taxon>Eukaryota</taxon>
        <taxon>Discoba</taxon>
        <taxon>Euglenozoa</taxon>
        <taxon>Kinetoplastea</taxon>
        <taxon>Metakinetoplastina</taxon>
        <taxon>Trypanosomatida</taxon>
        <taxon>Trypanosomatidae</taxon>
        <taxon>Strigomonadinae</taxon>
        <taxon>Strigomonas</taxon>
    </lineage>
</organism>
<dbReference type="AlphaFoldDB" id="S9TMG4"/>
<accession>S9TMG4</accession>
<evidence type="ECO:0000313" key="4">
    <source>
        <dbReference type="Proteomes" id="UP000015354"/>
    </source>
</evidence>
<feature type="chain" id="PRO_5004570591" evidence="2">
    <location>
        <begin position="19"/>
        <end position="93"/>
    </location>
</feature>
<dbReference type="EMBL" id="ATMH01010193">
    <property type="protein sequence ID" value="EPY17969.1"/>
    <property type="molecule type" value="Genomic_DNA"/>
</dbReference>
<dbReference type="Proteomes" id="UP000015354">
    <property type="component" value="Unassembled WGS sequence"/>
</dbReference>
<keyword evidence="4" id="KW-1185">Reference proteome</keyword>
<sequence>MHIKTALFLLLNVNGAAALSCSILIFINVFFIYYLLFVGNNKNKRRLKTRNCRDATRGSVTEKNSTPEKKKKVFIFLFHCKFCIFFFFNSAVD</sequence>
<protein>
    <submittedName>
        <fullName evidence="3">Uncharacterized protein</fullName>
    </submittedName>
</protein>
<evidence type="ECO:0000256" key="1">
    <source>
        <dbReference type="SAM" id="Phobius"/>
    </source>
</evidence>
<feature type="signal peptide" evidence="2">
    <location>
        <begin position="1"/>
        <end position="18"/>
    </location>
</feature>
<name>S9TMG4_9TRYP</name>
<evidence type="ECO:0000256" key="2">
    <source>
        <dbReference type="SAM" id="SignalP"/>
    </source>
</evidence>